<dbReference type="EMBL" id="JAGFBR010000018">
    <property type="protein sequence ID" value="KAH0450650.1"/>
    <property type="molecule type" value="Genomic_DNA"/>
</dbReference>
<dbReference type="Proteomes" id="UP000775213">
    <property type="component" value="Unassembled WGS sequence"/>
</dbReference>
<protein>
    <submittedName>
        <fullName evidence="5">Uncharacterized protein</fullName>
    </submittedName>
</protein>
<dbReference type="FunFam" id="3.20.10.10:FF:000002">
    <property type="entry name" value="D-alanine aminotransferase"/>
    <property type="match status" value="1"/>
</dbReference>
<dbReference type="InterPro" id="IPR050571">
    <property type="entry name" value="Class-IV_PLP-Dep_Aminotrnsfr"/>
</dbReference>
<feature type="compositionally biased region" description="Low complexity" evidence="4">
    <location>
        <begin position="11"/>
        <end position="41"/>
    </location>
</feature>
<organism evidence="5 6">
    <name type="scientific">Dendrobium chrysotoxum</name>
    <name type="common">Orchid</name>
    <dbReference type="NCBI Taxonomy" id="161865"/>
    <lineage>
        <taxon>Eukaryota</taxon>
        <taxon>Viridiplantae</taxon>
        <taxon>Streptophyta</taxon>
        <taxon>Embryophyta</taxon>
        <taxon>Tracheophyta</taxon>
        <taxon>Spermatophyta</taxon>
        <taxon>Magnoliopsida</taxon>
        <taxon>Liliopsida</taxon>
        <taxon>Asparagales</taxon>
        <taxon>Orchidaceae</taxon>
        <taxon>Epidendroideae</taxon>
        <taxon>Malaxideae</taxon>
        <taxon>Dendrobiinae</taxon>
        <taxon>Dendrobium</taxon>
    </lineage>
</organism>
<accession>A0AAV7G4H5</accession>
<evidence type="ECO:0000256" key="1">
    <source>
        <dbReference type="ARBA" id="ARBA00001933"/>
    </source>
</evidence>
<dbReference type="InterPro" id="IPR043132">
    <property type="entry name" value="BCAT-like_C"/>
</dbReference>
<dbReference type="AlphaFoldDB" id="A0AAV7G4H5"/>
<dbReference type="SUPFAM" id="SSF56752">
    <property type="entry name" value="D-aminoacid aminotransferase-like PLP-dependent enzymes"/>
    <property type="match status" value="1"/>
</dbReference>
<gene>
    <name evidence="5" type="ORF">IEQ34_021342</name>
</gene>
<dbReference type="PANTHER" id="PTHR42743">
    <property type="entry name" value="AMINO-ACID AMINOTRANSFERASE"/>
    <property type="match status" value="1"/>
</dbReference>
<evidence type="ECO:0000313" key="6">
    <source>
        <dbReference type="Proteomes" id="UP000775213"/>
    </source>
</evidence>
<feature type="region of interest" description="Disordered" evidence="4">
    <location>
        <begin position="1"/>
        <end position="50"/>
    </location>
</feature>
<dbReference type="InterPro" id="IPR001544">
    <property type="entry name" value="Aminotrans_IV"/>
</dbReference>
<dbReference type="GO" id="GO:0008652">
    <property type="term" value="P:amino acid biosynthetic process"/>
    <property type="evidence" value="ECO:0007669"/>
    <property type="project" value="UniProtKB-ARBA"/>
</dbReference>
<dbReference type="GO" id="GO:0003824">
    <property type="term" value="F:catalytic activity"/>
    <property type="evidence" value="ECO:0007669"/>
    <property type="project" value="InterPro"/>
</dbReference>
<dbReference type="Gene3D" id="3.30.470.10">
    <property type="match status" value="1"/>
</dbReference>
<dbReference type="Gene3D" id="3.20.10.10">
    <property type="entry name" value="D-amino Acid Aminotransferase, subunit A, domain 2"/>
    <property type="match status" value="1"/>
</dbReference>
<comment type="cofactor">
    <cofactor evidence="1">
        <name>pyridoxal 5'-phosphate</name>
        <dbReference type="ChEBI" id="CHEBI:597326"/>
    </cofactor>
</comment>
<keyword evidence="3" id="KW-0663">Pyridoxal phosphate</keyword>
<keyword evidence="6" id="KW-1185">Reference proteome</keyword>
<comment type="similarity">
    <text evidence="2">Belongs to the class-IV pyridoxal-phosphate-dependent aminotransferase family.</text>
</comment>
<dbReference type="InterPro" id="IPR036038">
    <property type="entry name" value="Aminotransferase-like"/>
</dbReference>
<name>A0AAV7G4H5_DENCH</name>
<evidence type="ECO:0000313" key="5">
    <source>
        <dbReference type="EMBL" id="KAH0450650.1"/>
    </source>
</evidence>
<reference evidence="5 6" key="1">
    <citation type="journal article" date="2021" name="Hortic Res">
        <title>Chromosome-scale assembly of the Dendrobium chrysotoxum genome enhances the understanding of orchid evolution.</title>
        <authorList>
            <person name="Zhang Y."/>
            <person name="Zhang G.Q."/>
            <person name="Zhang D."/>
            <person name="Liu X.D."/>
            <person name="Xu X.Y."/>
            <person name="Sun W.H."/>
            <person name="Yu X."/>
            <person name="Zhu X."/>
            <person name="Wang Z.W."/>
            <person name="Zhao X."/>
            <person name="Zhong W.Y."/>
            <person name="Chen H."/>
            <person name="Yin W.L."/>
            <person name="Huang T."/>
            <person name="Niu S.C."/>
            <person name="Liu Z.J."/>
        </authorList>
    </citation>
    <scope>NUCLEOTIDE SEQUENCE [LARGE SCALE GENOMIC DNA]</scope>
    <source>
        <strain evidence="5">Lindl</strain>
    </source>
</reference>
<evidence type="ECO:0000256" key="3">
    <source>
        <dbReference type="ARBA" id="ARBA00022898"/>
    </source>
</evidence>
<evidence type="ECO:0000256" key="2">
    <source>
        <dbReference type="ARBA" id="ARBA00009320"/>
    </source>
</evidence>
<comment type="caution">
    <text evidence="5">The sequence shown here is derived from an EMBL/GenBank/DDBJ whole genome shotgun (WGS) entry which is preliminary data.</text>
</comment>
<sequence>MALPGQPTLPPTLHTSSPSSSSSSSFSSPPSFSPLPSLSPLNGSSKHSSKQNNVLGFAAGHEKWPSELRIPVYSTSEVIEKMRGKLPNKQVDEHPYRAMYSSLIGGIILDPTLMVIPIDDHMVHRGHGVFDTALLINGCLYDMDSHLDRFLKSASAAKISPPYPRETIKGILLFLAVASKLKTGSIRYWLSSGPGDFLVSPPRNSTPTFYSVAIAKEFNRILEGVKVITTTIPTKPPKFATMKTVNYLPNVLSKMEAEEKGAYSSIWVDDQGYVAEGPNCNIAFVSKERELLLPRPDKILFGCTSKRLLILANKLIGNGILKSVRTRDISVEEAKGSAEMMFVSSLIPIMPVVDWDGKPIGDGNIGEVTRAISDLFWEDIISGTQMLKTEVTY</sequence>
<dbReference type="Pfam" id="PF01063">
    <property type="entry name" value="Aminotran_4"/>
    <property type="match status" value="1"/>
</dbReference>
<dbReference type="InterPro" id="IPR043131">
    <property type="entry name" value="BCAT-like_N"/>
</dbReference>
<dbReference type="GO" id="GO:0046394">
    <property type="term" value="P:carboxylic acid biosynthetic process"/>
    <property type="evidence" value="ECO:0007669"/>
    <property type="project" value="UniProtKB-ARBA"/>
</dbReference>
<dbReference type="PANTHER" id="PTHR42743:SF8">
    <property type="entry name" value="OS01G0238500 PROTEIN"/>
    <property type="match status" value="1"/>
</dbReference>
<evidence type="ECO:0000256" key="4">
    <source>
        <dbReference type="SAM" id="MobiDB-lite"/>
    </source>
</evidence>
<proteinExistence type="inferred from homology"/>
<dbReference type="FunFam" id="3.30.470.10:FF:000008">
    <property type="entry name" value="D-amino-acid transaminase, chloroplastic"/>
    <property type="match status" value="1"/>
</dbReference>